<dbReference type="RefSeq" id="WP_114366947.1">
    <property type="nucleotide sequence ID" value="NZ_QPEX01000010.1"/>
</dbReference>
<name>A0A368KTY0_9BACT</name>
<evidence type="ECO:0000313" key="3">
    <source>
        <dbReference type="EMBL" id="RCS53883.1"/>
    </source>
</evidence>
<gene>
    <name evidence="3" type="ORF">DTL42_01570</name>
</gene>
<dbReference type="AlphaFoldDB" id="A0A368KTY0"/>
<evidence type="ECO:0000256" key="1">
    <source>
        <dbReference type="SAM" id="Coils"/>
    </source>
</evidence>
<dbReference type="OrthoDB" id="238427at2"/>
<organism evidence="3 4">
    <name type="scientific">Bremerella cremea</name>
    <dbReference type="NCBI Taxonomy" id="1031537"/>
    <lineage>
        <taxon>Bacteria</taxon>
        <taxon>Pseudomonadati</taxon>
        <taxon>Planctomycetota</taxon>
        <taxon>Planctomycetia</taxon>
        <taxon>Pirellulales</taxon>
        <taxon>Pirellulaceae</taxon>
        <taxon>Bremerella</taxon>
    </lineage>
</organism>
<dbReference type="Proteomes" id="UP000253562">
    <property type="component" value="Unassembled WGS sequence"/>
</dbReference>
<dbReference type="Gene3D" id="3.60.60.10">
    <property type="entry name" value="Penicillin V Acylase, Chain A"/>
    <property type="match status" value="1"/>
</dbReference>
<sequence>MTSRFHWRYAFTQLTLLLVCTSTITTELYACTTAVISGKVTADGRPLLWKNRDTSSNLHNEVAVIEGGKFQAVAVVNAGERKTVWMGVNEAGFCIENSLSKDLAIKGGASGPGNGTIMRMALQTCKTVADFQKLLEETNQTGRSTVANYGVIDAHGGAGLFETGPKTFKFFDANDPQVAPNGYIVRSNFATTARKIGANPKPEQLEEIYSSDRFLCACRTLESCRSDELISLQEVVRNCARDLSDDSGVPYPGSVNGSPGSLPEILSTKNTISRTTTVSAAVFHGVKPGEDPKLTTMWTMLGDPKFSIAVPTFPIGSVQDDLTDEKGGEIGEIAISLRDWNMTADKESIVTTSLPDIWQDVWPVEDLLLDRTLAAKQRWATEGVSLKEVKNLQEKAAEAAMQAMEKELLEAKEAALAQPAPLAPQF</sequence>
<evidence type="ECO:0000259" key="2">
    <source>
        <dbReference type="Pfam" id="PF03417"/>
    </source>
</evidence>
<comment type="caution">
    <text evidence="3">The sequence shown here is derived from an EMBL/GenBank/DDBJ whole genome shotgun (WGS) entry which is preliminary data.</text>
</comment>
<protein>
    <submittedName>
        <fullName evidence="3">Peptidase C45</fullName>
    </submittedName>
</protein>
<proteinExistence type="predicted"/>
<dbReference type="EMBL" id="QPEX01000010">
    <property type="protein sequence ID" value="RCS53883.1"/>
    <property type="molecule type" value="Genomic_DNA"/>
</dbReference>
<keyword evidence="1" id="KW-0175">Coiled coil</keyword>
<accession>A0A368KTY0</accession>
<evidence type="ECO:0000313" key="4">
    <source>
        <dbReference type="Proteomes" id="UP000253562"/>
    </source>
</evidence>
<reference evidence="3 4" key="1">
    <citation type="submission" date="2018-07" db="EMBL/GenBank/DDBJ databases">
        <title>Comparative genomes isolates from brazilian mangrove.</title>
        <authorList>
            <person name="De Araujo J.E."/>
            <person name="Taketani R.G."/>
            <person name="Silva M.C.P."/>
            <person name="Lourenco M.V."/>
            <person name="Oliveira V.M."/>
            <person name="Andreote F.D."/>
        </authorList>
    </citation>
    <scope>NUCLEOTIDE SEQUENCE [LARGE SCALE GENOMIC DNA]</scope>
    <source>
        <strain evidence="3 4">HEX PRIS-MGV</strain>
    </source>
</reference>
<dbReference type="Pfam" id="PF03417">
    <property type="entry name" value="AAT"/>
    <property type="match status" value="1"/>
</dbReference>
<feature type="domain" description="Peptidase C45 hydrolase" evidence="2">
    <location>
        <begin position="43"/>
        <end position="167"/>
    </location>
</feature>
<feature type="coiled-coil region" evidence="1">
    <location>
        <begin position="386"/>
        <end position="414"/>
    </location>
</feature>
<dbReference type="InterPro" id="IPR005079">
    <property type="entry name" value="Peptidase_C45_hydrolase"/>
</dbReference>